<organism evidence="3 4">
    <name type="scientific">Pilimelia anulata</name>
    <dbReference type="NCBI Taxonomy" id="53371"/>
    <lineage>
        <taxon>Bacteria</taxon>
        <taxon>Bacillati</taxon>
        <taxon>Actinomycetota</taxon>
        <taxon>Actinomycetes</taxon>
        <taxon>Micromonosporales</taxon>
        <taxon>Micromonosporaceae</taxon>
        <taxon>Pilimelia</taxon>
    </lineage>
</organism>
<gene>
    <name evidence="3" type="ORF">GCM10010123_19540</name>
</gene>
<reference evidence="3" key="1">
    <citation type="journal article" date="2014" name="Int. J. Syst. Evol. Microbiol.">
        <title>Complete genome sequence of Corynebacterium casei LMG S-19264T (=DSM 44701T), isolated from a smear-ripened cheese.</title>
        <authorList>
            <consortium name="US DOE Joint Genome Institute (JGI-PGF)"/>
            <person name="Walter F."/>
            <person name="Albersmeier A."/>
            <person name="Kalinowski J."/>
            <person name="Ruckert C."/>
        </authorList>
    </citation>
    <scope>NUCLEOTIDE SEQUENCE</scope>
    <source>
        <strain evidence="3">JCM 3090</strain>
    </source>
</reference>
<dbReference type="Proteomes" id="UP000649739">
    <property type="component" value="Unassembled WGS sequence"/>
</dbReference>
<reference evidence="3" key="2">
    <citation type="submission" date="2020-09" db="EMBL/GenBank/DDBJ databases">
        <authorList>
            <person name="Sun Q."/>
            <person name="Ohkuma M."/>
        </authorList>
    </citation>
    <scope>NUCLEOTIDE SEQUENCE</scope>
    <source>
        <strain evidence="3">JCM 3090</strain>
    </source>
</reference>
<evidence type="ECO:0000313" key="4">
    <source>
        <dbReference type="Proteomes" id="UP000649739"/>
    </source>
</evidence>
<keyword evidence="1" id="KW-0472">Membrane</keyword>
<evidence type="ECO:0000259" key="2">
    <source>
        <dbReference type="Pfam" id="PF07811"/>
    </source>
</evidence>
<accession>A0A8J3B948</accession>
<dbReference type="EMBL" id="BMQB01000003">
    <property type="protein sequence ID" value="GGJ89818.1"/>
    <property type="molecule type" value="Genomic_DNA"/>
</dbReference>
<sequence>MPVPVVDRFRRALARRRIRLRGDRGATAVQLAILAPTVMLLIVGGVQAALSMYANMTVLAAAQQGVDAGRLYDAPPGAAQESATRFLGKAAGGLVTSPRVKAETTATTVTVTIDADAVSIIPGPWSRISKSSSGPREVVTGGAP</sequence>
<dbReference type="InterPro" id="IPR012495">
    <property type="entry name" value="TadE-like_dom"/>
</dbReference>
<feature type="transmembrane region" description="Helical" evidence="1">
    <location>
        <begin position="25"/>
        <end position="50"/>
    </location>
</feature>
<evidence type="ECO:0000313" key="3">
    <source>
        <dbReference type="EMBL" id="GGJ89818.1"/>
    </source>
</evidence>
<dbReference type="AlphaFoldDB" id="A0A8J3B948"/>
<dbReference type="Pfam" id="PF07811">
    <property type="entry name" value="TadE"/>
    <property type="match status" value="1"/>
</dbReference>
<keyword evidence="1" id="KW-0812">Transmembrane</keyword>
<protein>
    <submittedName>
        <fullName evidence="3">Membrane protein</fullName>
    </submittedName>
</protein>
<name>A0A8J3B948_9ACTN</name>
<proteinExistence type="predicted"/>
<keyword evidence="4" id="KW-1185">Reference proteome</keyword>
<keyword evidence="1" id="KW-1133">Transmembrane helix</keyword>
<comment type="caution">
    <text evidence="3">The sequence shown here is derived from an EMBL/GenBank/DDBJ whole genome shotgun (WGS) entry which is preliminary data.</text>
</comment>
<evidence type="ECO:0000256" key="1">
    <source>
        <dbReference type="SAM" id="Phobius"/>
    </source>
</evidence>
<feature type="domain" description="TadE-like" evidence="2">
    <location>
        <begin position="25"/>
        <end position="66"/>
    </location>
</feature>